<keyword evidence="4" id="KW-1185">Reference proteome</keyword>
<dbReference type="AlphaFoldDB" id="A0AA35TI36"/>
<dbReference type="SUPFAM" id="SSF52540">
    <property type="entry name" value="P-loop containing nucleoside triphosphate hydrolases"/>
    <property type="match status" value="1"/>
</dbReference>
<dbReference type="Proteomes" id="UP001174909">
    <property type="component" value="Unassembled WGS sequence"/>
</dbReference>
<gene>
    <name evidence="3" type="ORF">GBAR_LOCUS26163</name>
</gene>
<dbReference type="InterPro" id="IPR014001">
    <property type="entry name" value="Helicase_ATP-bd"/>
</dbReference>
<dbReference type="InterPro" id="IPR050496">
    <property type="entry name" value="SNF2_RAD54_helicase_repair"/>
</dbReference>
<evidence type="ECO:0000313" key="3">
    <source>
        <dbReference type="EMBL" id="CAI8047346.1"/>
    </source>
</evidence>
<accession>A0AA35TI36</accession>
<dbReference type="GO" id="GO:0008094">
    <property type="term" value="F:ATP-dependent activity, acting on DNA"/>
    <property type="evidence" value="ECO:0007669"/>
    <property type="project" value="TreeGrafter"/>
</dbReference>
<dbReference type="InterPro" id="IPR027417">
    <property type="entry name" value="P-loop_NTPase"/>
</dbReference>
<evidence type="ECO:0000256" key="1">
    <source>
        <dbReference type="SAM" id="MobiDB-lite"/>
    </source>
</evidence>
<dbReference type="PANTHER" id="PTHR45629">
    <property type="entry name" value="SNF2/RAD54 FAMILY MEMBER"/>
    <property type="match status" value="1"/>
</dbReference>
<feature type="compositionally biased region" description="Basic residues" evidence="1">
    <location>
        <begin position="110"/>
        <end position="120"/>
    </location>
</feature>
<proteinExistence type="predicted"/>
<dbReference type="EMBL" id="CASHTH010003627">
    <property type="protein sequence ID" value="CAI8047346.1"/>
    <property type="molecule type" value="Genomic_DNA"/>
</dbReference>
<dbReference type="Pfam" id="PF00176">
    <property type="entry name" value="SNF2-rel_dom"/>
    <property type="match status" value="1"/>
</dbReference>
<dbReference type="PANTHER" id="PTHR45629:SF7">
    <property type="entry name" value="DNA EXCISION REPAIR PROTEIN ERCC-6-RELATED"/>
    <property type="match status" value="1"/>
</dbReference>
<dbReference type="InterPro" id="IPR038718">
    <property type="entry name" value="SNF2-like_sf"/>
</dbReference>
<dbReference type="PROSITE" id="PS51192">
    <property type="entry name" value="HELICASE_ATP_BIND_1"/>
    <property type="match status" value="1"/>
</dbReference>
<feature type="domain" description="Helicase ATP-binding" evidence="2">
    <location>
        <begin position="206"/>
        <end position="367"/>
    </location>
</feature>
<sequence length="511" mass="57007">MTPFGTSELTTPPQQDQERSHNDPGLSQDSGNAVASSSSSVPSSSGLRLCSEGFDGLFDNPAPSPRKVVRKKSRVSPVAGEQKKTKKGKDKKRTDSVDGVGDGCEEHVLGRKKTKRRRRPLSSGESEDGEGEGGRLERRKRRRRLSQSNHHLDDGDEELYRLRMRECDITDDPMTSDKVIDGRLRIPGSIWSRLYGYQRTGVHWLWELHCQQAGGVVGDEMGLGKTIEMIAFLTGLRVSRLRSHVTRELGLGPVLVVCPATVMHQWVSEFHTWWAPFRVAILHDTGTFSRGPKSALVADITECGGVLITTYAGVRIYRDHLLPCKWDYVVLDEGHKIRNPDTEVTLVCKQIDRFRKQKISPHLIGSSCRGAPCRTTCESSGLCLTLSSPGNWGRCPVYMEQFSVPITLGGYSNATQVQVQTAYRCACILRDTINPYLLRRLKADVKIQLPSKNEQVPQALCHAYVLFCKLTEYQQELYEDYVTGPDVAAMLVGRKKVGLPLPRPFSLSLSL</sequence>
<evidence type="ECO:0000313" key="4">
    <source>
        <dbReference type="Proteomes" id="UP001174909"/>
    </source>
</evidence>
<dbReference type="GO" id="GO:0006283">
    <property type="term" value="P:transcription-coupled nucleotide-excision repair"/>
    <property type="evidence" value="ECO:0007669"/>
    <property type="project" value="TreeGrafter"/>
</dbReference>
<reference evidence="3" key="1">
    <citation type="submission" date="2023-03" db="EMBL/GenBank/DDBJ databases">
        <authorList>
            <person name="Steffen K."/>
            <person name="Cardenas P."/>
        </authorList>
    </citation>
    <scope>NUCLEOTIDE SEQUENCE</scope>
</reference>
<dbReference type="Gene3D" id="3.40.50.10810">
    <property type="entry name" value="Tandem AAA-ATPase domain"/>
    <property type="match status" value="1"/>
</dbReference>
<protein>
    <submittedName>
        <fullName evidence="3">DNA excision repair protein ERCC-6</fullName>
    </submittedName>
</protein>
<dbReference type="GO" id="GO:0005634">
    <property type="term" value="C:nucleus"/>
    <property type="evidence" value="ECO:0007669"/>
    <property type="project" value="TreeGrafter"/>
</dbReference>
<dbReference type="SMART" id="SM00487">
    <property type="entry name" value="DEXDc"/>
    <property type="match status" value="1"/>
</dbReference>
<feature type="compositionally biased region" description="Polar residues" evidence="1">
    <location>
        <begin position="1"/>
        <end position="15"/>
    </location>
</feature>
<name>A0AA35TI36_GEOBA</name>
<feature type="compositionally biased region" description="Low complexity" evidence="1">
    <location>
        <begin position="30"/>
        <end position="46"/>
    </location>
</feature>
<feature type="region of interest" description="Disordered" evidence="1">
    <location>
        <begin position="1"/>
        <end position="151"/>
    </location>
</feature>
<dbReference type="InterPro" id="IPR000330">
    <property type="entry name" value="SNF2_N"/>
</dbReference>
<organism evidence="3 4">
    <name type="scientific">Geodia barretti</name>
    <name type="common">Barrett's horny sponge</name>
    <dbReference type="NCBI Taxonomy" id="519541"/>
    <lineage>
        <taxon>Eukaryota</taxon>
        <taxon>Metazoa</taxon>
        <taxon>Porifera</taxon>
        <taxon>Demospongiae</taxon>
        <taxon>Heteroscleromorpha</taxon>
        <taxon>Tetractinellida</taxon>
        <taxon>Astrophorina</taxon>
        <taxon>Geodiidae</taxon>
        <taxon>Geodia</taxon>
    </lineage>
</organism>
<dbReference type="GO" id="GO:0005524">
    <property type="term" value="F:ATP binding"/>
    <property type="evidence" value="ECO:0007669"/>
    <property type="project" value="InterPro"/>
</dbReference>
<comment type="caution">
    <text evidence="3">The sequence shown here is derived from an EMBL/GenBank/DDBJ whole genome shotgun (WGS) entry which is preliminary data.</text>
</comment>
<evidence type="ECO:0000259" key="2">
    <source>
        <dbReference type="PROSITE" id="PS51192"/>
    </source>
</evidence>